<evidence type="ECO:0000313" key="9">
    <source>
        <dbReference type="EMBL" id="POM25100.1"/>
    </source>
</evidence>
<dbReference type="PANTHER" id="PTHR43229">
    <property type="entry name" value="NODULATION PROTEIN J"/>
    <property type="match status" value="1"/>
</dbReference>
<keyword evidence="6" id="KW-1003">Cell membrane</keyword>
<dbReference type="InterPro" id="IPR047817">
    <property type="entry name" value="ABC2_TM_bact-type"/>
</dbReference>
<evidence type="ECO:0000256" key="3">
    <source>
        <dbReference type="ARBA" id="ARBA00022989"/>
    </source>
</evidence>
<keyword evidence="3 6" id="KW-1133">Transmembrane helix</keyword>
<dbReference type="GO" id="GO:0043190">
    <property type="term" value="C:ATP-binding cassette (ABC) transporter complex"/>
    <property type="evidence" value="ECO:0007669"/>
    <property type="project" value="InterPro"/>
</dbReference>
<sequence length="284" mass="30459">MRPERRGKRAAQSAPPARGETPPARGETRLRRFEGAALRGVWRYEAAQFTRYWKPQTFGALFEPAFMLLAFGYGVGSLVAAVAGITYRDFVATGVVGTAALFLSVFPAMFNGYTRRVFQHTYDAVLAAPVDLHELLAGETVWTAARAGVFGSAPLLVGMAFGLDPAPGMLLVPFIVFATAFGLSLFGAWTAARVASINSLDYVITGVVTPLMLVAGTYFPMSSLPGWAQAAAHANPVFHCVELVRHAVFGFRPLADLGHLAGIAAFAAVAWTLALRALRRKLIV</sequence>
<dbReference type="PIRSF" id="PIRSF006648">
    <property type="entry name" value="DrrB"/>
    <property type="match status" value="1"/>
</dbReference>
<evidence type="ECO:0000256" key="5">
    <source>
        <dbReference type="ARBA" id="ARBA00023251"/>
    </source>
</evidence>
<dbReference type="PRINTS" id="PR00164">
    <property type="entry name" value="ABC2TRNSPORT"/>
</dbReference>
<keyword evidence="6" id="KW-0813">Transport</keyword>
<protein>
    <recommendedName>
        <fullName evidence="6">Transport permease protein</fullName>
    </recommendedName>
</protein>
<dbReference type="GO" id="GO:0140359">
    <property type="term" value="F:ABC-type transporter activity"/>
    <property type="evidence" value="ECO:0007669"/>
    <property type="project" value="InterPro"/>
</dbReference>
<name>A0A2P4UJ89_9ACTN</name>
<evidence type="ECO:0000313" key="10">
    <source>
        <dbReference type="Proteomes" id="UP000242367"/>
    </source>
</evidence>
<dbReference type="Proteomes" id="UP000242367">
    <property type="component" value="Unassembled WGS sequence"/>
</dbReference>
<feature type="transmembrane region" description="Helical" evidence="6">
    <location>
        <begin position="90"/>
        <end position="110"/>
    </location>
</feature>
<dbReference type="Pfam" id="PF01061">
    <property type="entry name" value="ABC2_membrane"/>
    <property type="match status" value="1"/>
</dbReference>
<dbReference type="InterPro" id="IPR051784">
    <property type="entry name" value="Nod_factor_ABC_transporter"/>
</dbReference>
<comment type="similarity">
    <text evidence="6">Belongs to the ABC-2 integral membrane protein family.</text>
</comment>
<dbReference type="InterPro" id="IPR000412">
    <property type="entry name" value="ABC_2_transport"/>
</dbReference>
<evidence type="ECO:0000259" key="8">
    <source>
        <dbReference type="PROSITE" id="PS51012"/>
    </source>
</evidence>
<feature type="transmembrane region" description="Helical" evidence="6">
    <location>
        <begin position="144"/>
        <end position="163"/>
    </location>
</feature>
<evidence type="ECO:0000256" key="4">
    <source>
        <dbReference type="ARBA" id="ARBA00023136"/>
    </source>
</evidence>
<keyword evidence="4 6" id="KW-0472">Membrane</keyword>
<dbReference type="PROSITE" id="PS51012">
    <property type="entry name" value="ABC_TM2"/>
    <property type="match status" value="1"/>
</dbReference>
<proteinExistence type="inferred from homology"/>
<reference evidence="9 10" key="1">
    <citation type="journal article" date="2017" name="Chemistry">
        <title>Isolation, Biosynthesis and Chemical Modifications of Rubterolones A-F: Rare Tropolone Alkaloids from Actinomadura sp. 5-2.</title>
        <authorList>
            <person name="Guo H."/>
            <person name="Benndorf R."/>
            <person name="Leichnitz D."/>
            <person name="Klassen J.L."/>
            <person name="Vollmers J."/>
            <person name="Gorls H."/>
            <person name="Steinacker M."/>
            <person name="Weigel C."/>
            <person name="Dahse H.M."/>
            <person name="Kaster A.K."/>
            <person name="de Beer Z.W."/>
            <person name="Poulsen M."/>
            <person name="Beemelmanns C."/>
        </authorList>
    </citation>
    <scope>NUCLEOTIDE SEQUENCE [LARGE SCALE GENOMIC DNA]</scope>
    <source>
        <strain evidence="9 10">5-2</strain>
    </source>
</reference>
<feature type="transmembrane region" description="Helical" evidence="6">
    <location>
        <begin position="257"/>
        <end position="278"/>
    </location>
</feature>
<evidence type="ECO:0000256" key="1">
    <source>
        <dbReference type="ARBA" id="ARBA00004141"/>
    </source>
</evidence>
<organism evidence="9 10">
    <name type="scientific">Actinomadura rubteroloni</name>
    <dbReference type="NCBI Taxonomy" id="1926885"/>
    <lineage>
        <taxon>Bacteria</taxon>
        <taxon>Bacillati</taxon>
        <taxon>Actinomycetota</taxon>
        <taxon>Actinomycetes</taxon>
        <taxon>Streptosporangiales</taxon>
        <taxon>Thermomonosporaceae</taxon>
        <taxon>Actinomadura</taxon>
    </lineage>
</organism>
<evidence type="ECO:0000256" key="6">
    <source>
        <dbReference type="RuleBase" id="RU361157"/>
    </source>
</evidence>
<feature type="transmembrane region" description="Helical" evidence="6">
    <location>
        <begin position="61"/>
        <end position="84"/>
    </location>
</feature>
<keyword evidence="2 6" id="KW-0812">Transmembrane</keyword>
<evidence type="ECO:0000256" key="2">
    <source>
        <dbReference type="ARBA" id="ARBA00022692"/>
    </source>
</evidence>
<dbReference type="InterPro" id="IPR013525">
    <property type="entry name" value="ABC2_TM"/>
</dbReference>
<feature type="domain" description="ABC transmembrane type-2" evidence="8">
    <location>
        <begin position="55"/>
        <end position="281"/>
    </location>
</feature>
<evidence type="ECO:0000256" key="7">
    <source>
        <dbReference type="SAM" id="MobiDB-lite"/>
    </source>
</evidence>
<feature type="transmembrane region" description="Helical" evidence="6">
    <location>
        <begin position="200"/>
        <end position="219"/>
    </location>
</feature>
<feature type="transmembrane region" description="Helical" evidence="6">
    <location>
        <begin position="169"/>
        <end position="188"/>
    </location>
</feature>
<keyword evidence="5" id="KW-0046">Antibiotic resistance</keyword>
<dbReference type="PANTHER" id="PTHR43229:SF2">
    <property type="entry name" value="NODULATION PROTEIN J"/>
    <property type="match status" value="1"/>
</dbReference>
<gene>
    <name evidence="9" type="primary">yadH</name>
    <name evidence="9" type="ORF">BTM25_37420</name>
</gene>
<keyword evidence="10" id="KW-1185">Reference proteome</keyword>
<comment type="subcellular location">
    <subcellularLocation>
        <location evidence="6">Cell membrane</location>
        <topology evidence="6">Multi-pass membrane protein</topology>
    </subcellularLocation>
    <subcellularLocation>
        <location evidence="1">Membrane</location>
        <topology evidence="1">Multi-pass membrane protein</topology>
    </subcellularLocation>
</comment>
<feature type="region of interest" description="Disordered" evidence="7">
    <location>
        <begin position="1"/>
        <end position="25"/>
    </location>
</feature>
<dbReference type="AlphaFoldDB" id="A0A2P4UJ89"/>
<comment type="caution">
    <text evidence="9">The sequence shown here is derived from an EMBL/GenBank/DDBJ whole genome shotgun (WGS) entry which is preliminary data.</text>
</comment>
<dbReference type="EMBL" id="MTBP01000002">
    <property type="protein sequence ID" value="POM25100.1"/>
    <property type="molecule type" value="Genomic_DNA"/>
</dbReference>
<dbReference type="GO" id="GO:0046677">
    <property type="term" value="P:response to antibiotic"/>
    <property type="evidence" value="ECO:0007669"/>
    <property type="project" value="UniProtKB-KW"/>
</dbReference>
<accession>A0A2P4UJ89</accession>